<reference evidence="1 2" key="1">
    <citation type="submission" date="2019-05" db="EMBL/GenBank/DDBJ databases">
        <title>Chryseobacterium sp. isolated from King George Island, maritime Antarctica.</title>
        <authorList>
            <person name="Peng X."/>
        </authorList>
    </citation>
    <scope>NUCLEOTIDE SEQUENCE [LARGE SCALE GENOMIC DNA]</scope>
    <source>
        <strain evidence="1 2">7-3A</strain>
    </source>
</reference>
<dbReference type="PANTHER" id="PTHR30469">
    <property type="entry name" value="MULTIDRUG RESISTANCE PROTEIN MDTA"/>
    <property type="match status" value="1"/>
</dbReference>
<dbReference type="KEGG" id="kfa:Q73A0000_03965"/>
<evidence type="ECO:0000313" key="1">
    <source>
        <dbReference type="EMBL" id="QOW09579.1"/>
    </source>
</evidence>
<dbReference type="Gene3D" id="2.40.420.20">
    <property type="match status" value="1"/>
</dbReference>
<evidence type="ECO:0000313" key="2">
    <source>
        <dbReference type="Proteomes" id="UP000594195"/>
    </source>
</evidence>
<organism evidence="1 2">
    <name type="scientific">Kaistella flava</name>
    <name type="common">ex Peng et al. 2021</name>
    <dbReference type="NCBI Taxonomy" id="2038776"/>
    <lineage>
        <taxon>Bacteria</taxon>
        <taxon>Pseudomonadati</taxon>
        <taxon>Bacteroidota</taxon>
        <taxon>Flavobacteriia</taxon>
        <taxon>Flavobacteriales</taxon>
        <taxon>Weeksellaceae</taxon>
        <taxon>Chryseobacterium group</taxon>
        <taxon>Kaistella</taxon>
    </lineage>
</organism>
<dbReference type="RefSeq" id="WP_193812791.1">
    <property type="nucleotide sequence ID" value="NZ_CP040442.1"/>
</dbReference>
<gene>
    <name evidence="1" type="ORF">Q73A0000_03965</name>
</gene>
<dbReference type="AlphaFoldDB" id="A0A7M2Y6Y7"/>
<dbReference type="GO" id="GO:1990281">
    <property type="term" value="C:efflux pump complex"/>
    <property type="evidence" value="ECO:0007669"/>
    <property type="project" value="TreeGrafter"/>
</dbReference>
<keyword evidence="2" id="KW-1185">Reference proteome</keyword>
<accession>A0A7M2Y6Y7</accession>
<dbReference type="SUPFAM" id="SSF51230">
    <property type="entry name" value="Single hybrid motif"/>
    <property type="match status" value="1"/>
</dbReference>
<name>A0A7M2Y6Y7_9FLAO</name>
<dbReference type="Gene3D" id="2.40.50.100">
    <property type="match status" value="1"/>
</dbReference>
<dbReference type="PANTHER" id="PTHR30469:SF15">
    <property type="entry name" value="HLYD FAMILY OF SECRETION PROTEINS"/>
    <property type="match status" value="1"/>
</dbReference>
<dbReference type="PROSITE" id="PS51257">
    <property type="entry name" value="PROKAR_LIPOPROTEIN"/>
    <property type="match status" value="1"/>
</dbReference>
<dbReference type="InterPro" id="IPR011053">
    <property type="entry name" value="Single_hybrid_motif"/>
</dbReference>
<sequence length="310" mass="33906">MKIFKSILFPVLVFVVFSCKKKAEETITETENTAKPKTPVTIAYPSDTVNVSDNVTLNATSSYLLKSDVKANTNGYITRVTIRLADRVARGQVLFALQTKEARALGNTINKLDPSFRFSGTTSVTSPTAGYVEMMNHQVGDYVQDGEVLATIADSSSFGFVMNVPYEYNQLVRSNNSLKINLPDGSSLDGYVAKIMPAVDPVSQTEKVLVKVRYGGVIPENLIGTVSLRKTENTGGIYVPKTAVLSDETQSQFWVMKMKNDTTAVKVDIVKGIETNQWVQVISGNISKTDRIVTSGNYGLEDTAFVIVTK</sequence>
<proteinExistence type="predicted"/>
<protein>
    <submittedName>
        <fullName evidence="1">HlyD family efflux transporter periplasmic adaptor subunit</fullName>
    </submittedName>
</protein>
<dbReference type="EMBL" id="CP040442">
    <property type="protein sequence ID" value="QOW09579.1"/>
    <property type="molecule type" value="Genomic_DNA"/>
</dbReference>
<dbReference type="GO" id="GO:0015562">
    <property type="term" value="F:efflux transmembrane transporter activity"/>
    <property type="evidence" value="ECO:0007669"/>
    <property type="project" value="TreeGrafter"/>
</dbReference>
<dbReference type="Proteomes" id="UP000594195">
    <property type="component" value="Chromosome"/>
</dbReference>